<dbReference type="AlphaFoldDB" id="A0A9D0ZIP7"/>
<evidence type="ECO:0000256" key="6">
    <source>
        <dbReference type="ARBA" id="ARBA00022898"/>
    </source>
</evidence>
<dbReference type="EMBL" id="DVFW01000028">
    <property type="protein sequence ID" value="HIQ80897.1"/>
    <property type="molecule type" value="Genomic_DNA"/>
</dbReference>
<gene>
    <name evidence="8" type="ORF">IAD32_06395</name>
</gene>
<dbReference type="InterPro" id="IPR015422">
    <property type="entry name" value="PyrdxlP-dep_Trfase_small"/>
</dbReference>
<dbReference type="FunFam" id="3.40.640.10:FF:000053">
    <property type="entry name" value="Aminotransferase, class I"/>
    <property type="match status" value="1"/>
</dbReference>
<feature type="domain" description="Aminotransferase class I/classII large" evidence="7">
    <location>
        <begin position="28"/>
        <end position="385"/>
    </location>
</feature>
<evidence type="ECO:0000313" key="9">
    <source>
        <dbReference type="Proteomes" id="UP000886787"/>
    </source>
</evidence>
<comment type="similarity">
    <text evidence="2">Belongs to the class-I pyridoxal-phosphate-dependent aminotransferase family.</text>
</comment>
<dbReference type="Proteomes" id="UP000886787">
    <property type="component" value="Unassembled WGS sequence"/>
</dbReference>
<evidence type="ECO:0000256" key="1">
    <source>
        <dbReference type="ARBA" id="ARBA00001933"/>
    </source>
</evidence>
<evidence type="ECO:0000256" key="3">
    <source>
        <dbReference type="ARBA" id="ARBA00011738"/>
    </source>
</evidence>
<protein>
    <submittedName>
        <fullName evidence="8">PLP-dependent aminotransferase family protein</fullName>
    </submittedName>
</protein>
<organism evidence="8 9">
    <name type="scientific">Candidatus Scatavimonas merdigallinarum</name>
    <dbReference type="NCBI Taxonomy" id="2840914"/>
    <lineage>
        <taxon>Bacteria</taxon>
        <taxon>Bacillati</taxon>
        <taxon>Bacillota</taxon>
        <taxon>Clostridia</taxon>
        <taxon>Eubacteriales</taxon>
        <taxon>Oscillospiraceae</taxon>
        <taxon>Oscillospiraceae incertae sedis</taxon>
        <taxon>Candidatus Scatavimonas</taxon>
    </lineage>
</organism>
<name>A0A9D0ZIP7_9FIRM</name>
<dbReference type="InterPro" id="IPR015424">
    <property type="entry name" value="PyrdxlP-dep_Trfase"/>
</dbReference>
<keyword evidence="6" id="KW-0663">Pyridoxal phosphate</keyword>
<keyword evidence="4 8" id="KW-0032">Aminotransferase</keyword>
<comment type="caution">
    <text evidence="8">The sequence shown here is derived from an EMBL/GenBank/DDBJ whole genome shotgun (WGS) entry which is preliminary data.</text>
</comment>
<sequence length="396" mass="44591">MEYTFSNKVNTLKPSAIREIFKYAADPQVISLSAGNPAPEAFPAKAIAEISHDLLQNNPIAALQYSVTEGYMPLREELKAYMREKHAVGRAFDDLIITSGAQQIMDLATKALCNEGDTVICEAPSFVGSLNTFRSYNCRLAGVKLQSDGMDINMLEYVLKTEKNVRFIYTIPNFQNPSGITMSLKKRKDMYALAKKYGVMIIEDNPYGDLRYEGEYIPCIKSLDEDGIVIYAGSFSKVISPGMRVGWCIAPSEVVQKLVVCKQGQDVHTNIWSQMVCERFMRDYDYQAHLQYLRNLYSKKAKLTMDLMDRYLAPKIAYNKITGGLFTYCTLPQNVDMPDFCKKAVLRKVCTVPGSAFLTDETQPCANFRINFSTPTDAQLEKGIQILGELADEMIR</sequence>
<comment type="subunit">
    <text evidence="3">Homodimer.</text>
</comment>
<dbReference type="Pfam" id="PF00155">
    <property type="entry name" value="Aminotran_1_2"/>
    <property type="match status" value="1"/>
</dbReference>
<dbReference type="PANTHER" id="PTHR42790:SF19">
    <property type="entry name" value="KYNURENINE_ALPHA-AMINOADIPATE AMINOTRANSFERASE, MITOCHONDRIAL"/>
    <property type="match status" value="1"/>
</dbReference>
<dbReference type="CDD" id="cd00609">
    <property type="entry name" value="AAT_like"/>
    <property type="match status" value="1"/>
</dbReference>
<evidence type="ECO:0000256" key="4">
    <source>
        <dbReference type="ARBA" id="ARBA00022576"/>
    </source>
</evidence>
<reference evidence="8" key="2">
    <citation type="journal article" date="2021" name="PeerJ">
        <title>Extensive microbial diversity within the chicken gut microbiome revealed by metagenomics and culture.</title>
        <authorList>
            <person name="Gilroy R."/>
            <person name="Ravi A."/>
            <person name="Getino M."/>
            <person name="Pursley I."/>
            <person name="Horton D.L."/>
            <person name="Alikhan N.F."/>
            <person name="Baker D."/>
            <person name="Gharbi K."/>
            <person name="Hall N."/>
            <person name="Watson M."/>
            <person name="Adriaenssens E.M."/>
            <person name="Foster-Nyarko E."/>
            <person name="Jarju S."/>
            <person name="Secka A."/>
            <person name="Antonio M."/>
            <person name="Oren A."/>
            <person name="Chaudhuri R.R."/>
            <person name="La Ragione R."/>
            <person name="Hildebrand F."/>
            <person name="Pallen M.J."/>
        </authorList>
    </citation>
    <scope>NUCLEOTIDE SEQUENCE</scope>
    <source>
        <strain evidence="8">ChiSjej1B19-3389</strain>
    </source>
</reference>
<dbReference type="PANTHER" id="PTHR42790">
    <property type="entry name" value="AMINOTRANSFERASE"/>
    <property type="match status" value="1"/>
</dbReference>
<dbReference type="InterPro" id="IPR015421">
    <property type="entry name" value="PyrdxlP-dep_Trfase_major"/>
</dbReference>
<dbReference type="GO" id="GO:0030170">
    <property type="term" value="F:pyridoxal phosphate binding"/>
    <property type="evidence" value="ECO:0007669"/>
    <property type="project" value="InterPro"/>
</dbReference>
<evidence type="ECO:0000256" key="2">
    <source>
        <dbReference type="ARBA" id="ARBA00007441"/>
    </source>
</evidence>
<dbReference type="SUPFAM" id="SSF53383">
    <property type="entry name" value="PLP-dependent transferases"/>
    <property type="match status" value="1"/>
</dbReference>
<dbReference type="InterPro" id="IPR004839">
    <property type="entry name" value="Aminotransferase_I/II_large"/>
</dbReference>
<comment type="cofactor">
    <cofactor evidence="1">
        <name>pyridoxal 5'-phosphate</name>
        <dbReference type="ChEBI" id="CHEBI:597326"/>
    </cofactor>
</comment>
<dbReference type="GO" id="GO:1901605">
    <property type="term" value="P:alpha-amino acid metabolic process"/>
    <property type="evidence" value="ECO:0007669"/>
    <property type="project" value="TreeGrafter"/>
</dbReference>
<evidence type="ECO:0000256" key="5">
    <source>
        <dbReference type="ARBA" id="ARBA00022679"/>
    </source>
</evidence>
<evidence type="ECO:0000313" key="8">
    <source>
        <dbReference type="EMBL" id="HIQ80897.1"/>
    </source>
</evidence>
<dbReference type="InterPro" id="IPR050859">
    <property type="entry name" value="Class-I_PLP-dep_aminotransf"/>
</dbReference>
<reference evidence="8" key="1">
    <citation type="submission" date="2020-10" db="EMBL/GenBank/DDBJ databases">
        <authorList>
            <person name="Gilroy R."/>
        </authorList>
    </citation>
    <scope>NUCLEOTIDE SEQUENCE</scope>
    <source>
        <strain evidence="8">ChiSjej1B19-3389</strain>
    </source>
</reference>
<dbReference type="Gene3D" id="3.90.1150.10">
    <property type="entry name" value="Aspartate Aminotransferase, domain 1"/>
    <property type="match status" value="1"/>
</dbReference>
<evidence type="ECO:0000259" key="7">
    <source>
        <dbReference type="Pfam" id="PF00155"/>
    </source>
</evidence>
<dbReference type="GO" id="GO:0008483">
    <property type="term" value="F:transaminase activity"/>
    <property type="evidence" value="ECO:0007669"/>
    <property type="project" value="UniProtKB-KW"/>
</dbReference>
<proteinExistence type="inferred from homology"/>
<dbReference type="Gene3D" id="3.40.640.10">
    <property type="entry name" value="Type I PLP-dependent aspartate aminotransferase-like (Major domain)"/>
    <property type="match status" value="1"/>
</dbReference>
<accession>A0A9D0ZIP7</accession>
<keyword evidence="5" id="KW-0808">Transferase</keyword>